<dbReference type="GO" id="GO:0016779">
    <property type="term" value="F:nucleotidyltransferase activity"/>
    <property type="evidence" value="ECO:0007669"/>
    <property type="project" value="UniProtKB-UniRule"/>
</dbReference>
<protein>
    <recommendedName>
        <fullName evidence="3">Cytoplasmic tRNA 2-thiolation protein 2</fullName>
    </recommendedName>
</protein>
<keyword evidence="2 3" id="KW-0819">tRNA processing</keyword>
<proteinExistence type="inferred from homology"/>
<dbReference type="InterPro" id="IPR019407">
    <property type="entry name" value="CTU2"/>
</dbReference>
<reference evidence="4 5" key="1">
    <citation type="journal article" date="2019" name="Mol. Biol. Evol.">
        <title>Blast fungal genomes show frequent chromosomal changes, gene gains and losses, and effector gene turnover.</title>
        <authorList>
            <person name="Gomez Luciano L.B."/>
            <person name="Jason Tsai I."/>
            <person name="Chuma I."/>
            <person name="Tosa Y."/>
            <person name="Chen Y.H."/>
            <person name="Li J.Y."/>
            <person name="Li M.Y."/>
            <person name="Jade Lu M.Y."/>
            <person name="Nakayashiki H."/>
            <person name="Li W.H."/>
        </authorList>
    </citation>
    <scope>NUCLEOTIDE SEQUENCE [LARGE SCALE GENOMIC DNA]</scope>
    <source>
        <strain evidence="4">MZ5-1-6</strain>
    </source>
</reference>
<dbReference type="GO" id="GO:0005829">
    <property type="term" value="C:cytosol"/>
    <property type="evidence" value="ECO:0007669"/>
    <property type="project" value="TreeGrafter"/>
</dbReference>
<evidence type="ECO:0000313" key="4">
    <source>
        <dbReference type="EMBL" id="QBZ61408.1"/>
    </source>
</evidence>
<dbReference type="OMA" id="EGDSTWA"/>
<evidence type="ECO:0000313" key="5">
    <source>
        <dbReference type="Proteomes" id="UP000294847"/>
    </source>
</evidence>
<dbReference type="PANTHER" id="PTHR20882">
    <property type="entry name" value="CYTOPLASMIC TRNA 2-THIOLATION PROTEIN 2"/>
    <property type="match status" value="1"/>
</dbReference>
<evidence type="ECO:0000256" key="3">
    <source>
        <dbReference type="HAMAP-Rule" id="MF_03054"/>
    </source>
</evidence>
<evidence type="ECO:0000256" key="1">
    <source>
        <dbReference type="ARBA" id="ARBA00022490"/>
    </source>
</evidence>
<dbReference type="HAMAP" id="MF_03054">
    <property type="entry name" value="CTU2"/>
    <property type="match status" value="1"/>
</dbReference>
<accession>A0A4V1C6X5</accession>
<dbReference type="Gene3D" id="3.40.50.620">
    <property type="entry name" value="HUPs"/>
    <property type="match status" value="1"/>
</dbReference>
<evidence type="ECO:0000256" key="2">
    <source>
        <dbReference type="ARBA" id="ARBA00022694"/>
    </source>
</evidence>
<dbReference type="GO" id="GO:0000049">
    <property type="term" value="F:tRNA binding"/>
    <property type="evidence" value="ECO:0007669"/>
    <property type="project" value="InterPro"/>
</dbReference>
<dbReference type="Pfam" id="PF10288">
    <property type="entry name" value="CTU2"/>
    <property type="match status" value="1"/>
</dbReference>
<dbReference type="UniPathway" id="UPA00988"/>
<dbReference type="InterPro" id="IPR014729">
    <property type="entry name" value="Rossmann-like_a/b/a_fold"/>
</dbReference>
<comment type="subcellular location">
    <subcellularLocation>
        <location evidence="3">Cytoplasm</location>
    </subcellularLocation>
</comment>
<dbReference type="GO" id="GO:0016783">
    <property type="term" value="F:sulfurtransferase activity"/>
    <property type="evidence" value="ECO:0007669"/>
    <property type="project" value="TreeGrafter"/>
</dbReference>
<name>A0A4V1C6X5_PYROR</name>
<dbReference type="PANTHER" id="PTHR20882:SF14">
    <property type="entry name" value="CYTOPLASMIC TRNA 2-THIOLATION PROTEIN 2"/>
    <property type="match status" value="1"/>
</dbReference>
<comment type="similarity">
    <text evidence="3">Belongs to the CTU2/NCS2 family.</text>
</comment>
<keyword evidence="1 3" id="KW-0963">Cytoplasm</keyword>
<comment type="function">
    <text evidence="3">Plays a central role in 2-thiolation of mcm(5)S(2)U at tRNA wobble positions of tRNA(Lys), tRNA(Glu) and tRNA(Gln). May act by forming a heterodimer with NCS6 that ligates sulfur from thiocarboxylated URM1 onto the uridine of tRNAs at wobble position. Prior mcm(5) tRNA modification by the elongator complex is required for 2-thiolation. May also be involved in protein urmylation.</text>
</comment>
<dbReference type="EMBL" id="CP034207">
    <property type="protein sequence ID" value="QBZ61408.1"/>
    <property type="molecule type" value="Genomic_DNA"/>
</dbReference>
<sequence length="398" mass="43468">MAEMADVGSVDGRPCKRCKERPAVQEIRTDAVCGPCYCSFIQVKAAKRLEVLTRESRASGATKRGKADYTVGLSFGPSSAAMVQLLDVFEGRRAEKNQRPPTTKYTPITTKIHVVHVDTDLPAAGAALPPSDLLQRWAERYPRFVFRSVPLTAAIGLSSIDWAALPTLKEGCRPEEQLRHLFDNLPSATSAADLTRLFVRHVLMAEAVREACCALLLGNSTTSLAALTLSETAKGRAFSLPWLINDGAHSITDYSVGPERAEETGSHKMLVYFLVRELYRNELTTYTELAGMDTSLIIEDTSAANPIISHKHQTIDDVMTRYFREVEENFPSVVANVVRTTAKLSRDEPSERCGLCGVAIDATGNERWAGEMGDTTDGEAEAQGSSKLCHGCQRSVNG</sequence>
<comment type="pathway">
    <text evidence="3">tRNA modification; 5-methoxycarbonylmethyl-2-thiouridine-tRNA biosynthesis.</text>
</comment>
<organism evidence="4 5">
    <name type="scientific">Pyricularia oryzae</name>
    <name type="common">Rice blast fungus</name>
    <name type="synonym">Magnaporthe oryzae</name>
    <dbReference type="NCBI Taxonomy" id="318829"/>
    <lineage>
        <taxon>Eukaryota</taxon>
        <taxon>Fungi</taxon>
        <taxon>Dikarya</taxon>
        <taxon>Ascomycota</taxon>
        <taxon>Pezizomycotina</taxon>
        <taxon>Sordariomycetes</taxon>
        <taxon>Sordariomycetidae</taxon>
        <taxon>Magnaporthales</taxon>
        <taxon>Pyriculariaceae</taxon>
        <taxon>Pyricularia</taxon>
    </lineage>
</organism>
<gene>
    <name evidence="3" type="primary">NCS2</name>
    <name evidence="3" type="synonym">CTU2</name>
    <name evidence="4" type="ORF">PoMZ_08357</name>
</gene>
<dbReference type="GO" id="GO:0002143">
    <property type="term" value="P:tRNA wobble position uridine thiolation"/>
    <property type="evidence" value="ECO:0007669"/>
    <property type="project" value="TreeGrafter"/>
</dbReference>
<dbReference type="AlphaFoldDB" id="A0A4V1C6X5"/>
<dbReference type="GO" id="GO:0032447">
    <property type="term" value="P:protein urmylation"/>
    <property type="evidence" value="ECO:0007669"/>
    <property type="project" value="UniProtKB-UniRule"/>
</dbReference>
<dbReference type="Proteomes" id="UP000294847">
    <property type="component" value="Chromosome 4"/>
</dbReference>